<evidence type="ECO:0000259" key="3">
    <source>
        <dbReference type="Pfam" id="PF00561"/>
    </source>
</evidence>
<dbReference type="PRINTS" id="PR00412">
    <property type="entry name" value="EPOXHYDRLASE"/>
</dbReference>
<organism evidence="4 5">
    <name type="scientific">Kitasatospora kazusensis</name>
    <dbReference type="NCBI Taxonomy" id="407974"/>
    <lineage>
        <taxon>Bacteria</taxon>
        <taxon>Bacillati</taxon>
        <taxon>Actinomycetota</taxon>
        <taxon>Actinomycetes</taxon>
        <taxon>Kitasatosporales</taxon>
        <taxon>Streptomycetaceae</taxon>
        <taxon>Kitasatospora</taxon>
    </lineage>
</organism>
<comment type="caution">
    <text evidence="4">The sequence shown here is derived from an EMBL/GenBank/DDBJ whole genome shotgun (WGS) entry which is preliminary data.</text>
</comment>
<dbReference type="EMBL" id="BAAANT010000008">
    <property type="protein sequence ID" value="GAA2138328.1"/>
    <property type="molecule type" value="Genomic_DNA"/>
</dbReference>
<accession>A0ABN2Z8B7</accession>
<name>A0ABN2Z8B7_9ACTN</name>
<dbReference type="Pfam" id="PF00561">
    <property type="entry name" value="Abhydrolase_1"/>
    <property type="match status" value="1"/>
</dbReference>
<evidence type="ECO:0000256" key="1">
    <source>
        <dbReference type="ARBA" id="ARBA00022801"/>
    </source>
</evidence>
<feature type="compositionally biased region" description="Low complexity" evidence="2">
    <location>
        <begin position="18"/>
        <end position="41"/>
    </location>
</feature>
<dbReference type="Gene3D" id="3.40.50.1820">
    <property type="entry name" value="alpha/beta hydrolase"/>
    <property type="match status" value="1"/>
</dbReference>
<dbReference type="PRINTS" id="PR00111">
    <property type="entry name" value="ABHYDROLASE"/>
</dbReference>
<feature type="domain" description="AB hydrolase-1" evidence="3">
    <location>
        <begin position="111"/>
        <end position="363"/>
    </location>
</feature>
<reference evidence="4 5" key="1">
    <citation type="journal article" date="2019" name="Int. J. Syst. Evol. Microbiol.">
        <title>The Global Catalogue of Microorganisms (GCM) 10K type strain sequencing project: providing services to taxonomists for standard genome sequencing and annotation.</title>
        <authorList>
            <consortium name="The Broad Institute Genomics Platform"/>
            <consortium name="The Broad Institute Genome Sequencing Center for Infectious Disease"/>
            <person name="Wu L."/>
            <person name="Ma J."/>
        </authorList>
    </citation>
    <scope>NUCLEOTIDE SEQUENCE [LARGE SCALE GENOMIC DNA]</scope>
    <source>
        <strain evidence="4 5">JCM 14560</strain>
    </source>
</reference>
<evidence type="ECO:0000313" key="4">
    <source>
        <dbReference type="EMBL" id="GAA2138328.1"/>
    </source>
</evidence>
<sequence length="379" mass="41301">MPLDQKPVPTPAAPPRPAETALAAPAEHPEQNTQTTQTTQTEESRRSEQPARSARTGVTARAAGAARMTVAPDGAEGADAAWTVRSAGPWTHRDLAANGARFHIAEMGEGPLVLLVHGWPEYWWAWRHQLTALAEAGFRAVALDLRGMGGSDRTPRGYDPGNLALDITGVIRSLGERRAHLVGHATGGSLAWVAAVMRPSVIQSLTVVSAAHPRQLRRALLTDRRQIAAFDHVLGFQRPWIPERRLVADDAAAVAEYLAEWAGPNQLDAEAVAAYRQAIQIPSTAHCSIEPYRWLLRSLARPDGLQFVRRMKKPITAPTLHIQGAADPVLLAHTALGAGEYVEAPYRWRLLPGIGHFPHEEAPDQFSSELVNWVEEHKG</sequence>
<feature type="region of interest" description="Disordered" evidence="2">
    <location>
        <begin position="1"/>
        <end position="75"/>
    </location>
</feature>
<dbReference type="Proteomes" id="UP001422759">
    <property type="component" value="Unassembled WGS sequence"/>
</dbReference>
<proteinExistence type="predicted"/>
<dbReference type="InterPro" id="IPR000639">
    <property type="entry name" value="Epox_hydrolase-like"/>
</dbReference>
<keyword evidence="5" id="KW-1185">Reference proteome</keyword>
<dbReference type="SUPFAM" id="SSF53474">
    <property type="entry name" value="alpha/beta-Hydrolases"/>
    <property type="match status" value="1"/>
</dbReference>
<keyword evidence="1 4" id="KW-0378">Hydrolase</keyword>
<dbReference type="GO" id="GO:0016787">
    <property type="term" value="F:hydrolase activity"/>
    <property type="evidence" value="ECO:0007669"/>
    <property type="project" value="UniProtKB-KW"/>
</dbReference>
<feature type="compositionally biased region" description="Low complexity" evidence="2">
    <location>
        <begin position="51"/>
        <end position="71"/>
    </location>
</feature>
<feature type="compositionally biased region" description="Pro residues" evidence="2">
    <location>
        <begin position="8"/>
        <end position="17"/>
    </location>
</feature>
<evidence type="ECO:0000313" key="5">
    <source>
        <dbReference type="Proteomes" id="UP001422759"/>
    </source>
</evidence>
<dbReference type="InterPro" id="IPR029058">
    <property type="entry name" value="AB_hydrolase_fold"/>
</dbReference>
<protein>
    <submittedName>
        <fullName evidence="4">Alpha/beta hydrolase</fullName>
    </submittedName>
</protein>
<gene>
    <name evidence="4" type="ORF">GCM10009760_19580</name>
</gene>
<dbReference type="PANTHER" id="PTHR43329">
    <property type="entry name" value="EPOXIDE HYDROLASE"/>
    <property type="match status" value="1"/>
</dbReference>
<evidence type="ECO:0000256" key="2">
    <source>
        <dbReference type="SAM" id="MobiDB-lite"/>
    </source>
</evidence>
<dbReference type="InterPro" id="IPR000073">
    <property type="entry name" value="AB_hydrolase_1"/>
</dbReference>